<keyword evidence="1" id="KW-0472">Membrane</keyword>
<reference evidence="3" key="1">
    <citation type="submission" date="2016-11" db="UniProtKB">
        <authorList>
            <consortium name="WormBaseParasite"/>
        </authorList>
    </citation>
    <scope>IDENTIFICATION</scope>
</reference>
<dbReference type="AlphaFoldDB" id="A0A1I7WCE4"/>
<evidence type="ECO:0000256" key="1">
    <source>
        <dbReference type="SAM" id="Phobius"/>
    </source>
</evidence>
<keyword evidence="2" id="KW-1185">Reference proteome</keyword>
<dbReference type="Proteomes" id="UP000095283">
    <property type="component" value="Unplaced"/>
</dbReference>
<feature type="transmembrane region" description="Helical" evidence="1">
    <location>
        <begin position="118"/>
        <end position="138"/>
    </location>
</feature>
<feature type="transmembrane region" description="Helical" evidence="1">
    <location>
        <begin position="14"/>
        <end position="31"/>
    </location>
</feature>
<evidence type="ECO:0000313" key="2">
    <source>
        <dbReference type="Proteomes" id="UP000095283"/>
    </source>
</evidence>
<evidence type="ECO:0000313" key="3">
    <source>
        <dbReference type="WBParaSite" id="Hba_02383"/>
    </source>
</evidence>
<name>A0A1I7WCE4_HETBA</name>
<sequence>MEVVLGDECVTMEGYLPLAILVVGTIVFFVHRSSKDKRVLQVVWHALNRAQASLRAKPRVAIEDAEQLALLRLTSPFDLEKLMIWYGSHLEAYDSLMRLAGKMEKIRNARVIVKKRKFAGLVVMVVTSIGAMANAYAAPTAAQLAREMADAVAPSLPMRINQNLTMQTVVAGGNTITYTANFSYTREQMNQVLAQSGKSDAEARAMMRNAAKGGVCAQGPEGRAFVALGGRVRYLYRFVDGSPYETIEVASCD</sequence>
<organism evidence="2 3">
    <name type="scientific">Heterorhabditis bacteriophora</name>
    <name type="common">Entomopathogenic nematode worm</name>
    <dbReference type="NCBI Taxonomy" id="37862"/>
    <lineage>
        <taxon>Eukaryota</taxon>
        <taxon>Metazoa</taxon>
        <taxon>Ecdysozoa</taxon>
        <taxon>Nematoda</taxon>
        <taxon>Chromadorea</taxon>
        <taxon>Rhabditida</taxon>
        <taxon>Rhabditina</taxon>
        <taxon>Rhabditomorpha</taxon>
        <taxon>Strongyloidea</taxon>
        <taxon>Heterorhabditidae</taxon>
        <taxon>Heterorhabditis</taxon>
    </lineage>
</organism>
<proteinExistence type="predicted"/>
<dbReference type="WBParaSite" id="Hba_02383">
    <property type="protein sequence ID" value="Hba_02383"/>
    <property type="gene ID" value="Hba_02383"/>
</dbReference>
<protein>
    <submittedName>
        <fullName evidence="3">Peptidase</fullName>
    </submittedName>
</protein>
<keyword evidence="1" id="KW-1133">Transmembrane helix</keyword>
<accession>A0A1I7WCE4</accession>
<keyword evidence="1" id="KW-0812">Transmembrane</keyword>